<dbReference type="GO" id="GO:0035591">
    <property type="term" value="F:signaling adaptor activity"/>
    <property type="evidence" value="ECO:0007669"/>
    <property type="project" value="InterPro"/>
</dbReference>
<feature type="non-terminal residue" evidence="6">
    <location>
        <position position="1"/>
    </location>
</feature>
<dbReference type="SUPFAM" id="SSF47769">
    <property type="entry name" value="SAM/Pointed domain"/>
    <property type="match status" value="2"/>
</dbReference>
<dbReference type="PROSITE" id="PS50105">
    <property type="entry name" value="SAM_DOMAIN"/>
    <property type="match status" value="1"/>
</dbReference>
<evidence type="ECO:0000256" key="4">
    <source>
        <dbReference type="ARBA" id="ARBA00022801"/>
    </source>
</evidence>
<evidence type="ECO:0000256" key="3">
    <source>
        <dbReference type="ARBA" id="ARBA00022737"/>
    </source>
</evidence>
<dbReference type="InterPro" id="IPR001660">
    <property type="entry name" value="SAM"/>
</dbReference>
<reference evidence="6 7" key="1">
    <citation type="submission" date="2017-12" db="EMBL/GenBank/DDBJ databases">
        <title>High-resolution comparative analysis of great ape genomes.</title>
        <authorList>
            <person name="Pollen A."/>
            <person name="Hastie A."/>
            <person name="Hormozdiari F."/>
            <person name="Dougherty M."/>
            <person name="Liu R."/>
            <person name="Chaisson M."/>
            <person name="Hoppe E."/>
            <person name="Hill C."/>
            <person name="Pang A."/>
            <person name="Hillier L."/>
            <person name="Baker C."/>
            <person name="Armstrong J."/>
            <person name="Shendure J."/>
            <person name="Paten B."/>
            <person name="Wilson R."/>
            <person name="Chao H."/>
            <person name="Schneider V."/>
            <person name="Ventura M."/>
            <person name="Kronenberg Z."/>
            <person name="Murali S."/>
            <person name="Gordon D."/>
            <person name="Cantsilieris S."/>
            <person name="Munson K."/>
            <person name="Nelson B."/>
            <person name="Raja A."/>
            <person name="Underwood J."/>
            <person name="Diekhans M."/>
            <person name="Fiddes I."/>
            <person name="Haussler D."/>
            <person name="Eichler E."/>
        </authorList>
    </citation>
    <scope>NUCLEOTIDE SEQUENCE [LARGE SCALE GENOMIC DNA]</scope>
    <source>
        <strain evidence="6">Yerkes chimp pedigree #C0471</strain>
    </source>
</reference>
<feature type="domain" description="SAM" evidence="5">
    <location>
        <begin position="56"/>
        <end position="117"/>
    </location>
</feature>
<evidence type="ECO:0000259" key="5">
    <source>
        <dbReference type="PROSITE" id="PS50105"/>
    </source>
</evidence>
<dbReference type="Proteomes" id="UP000236370">
    <property type="component" value="Unassembled WGS sequence"/>
</dbReference>
<keyword evidence="4" id="KW-0378">Hydrolase</keyword>
<keyword evidence="2" id="KW-0963">Cytoplasm</keyword>
<dbReference type="Gene3D" id="1.10.150.50">
    <property type="entry name" value="Transcription Factor, Ets-1"/>
    <property type="match status" value="2"/>
</dbReference>
<keyword evidence="3" id="KW-0677">Repeat</keyword>
<dbReference type="Pfam" id="PF07647">
    <property type="entry name" value="SAM_2"/>
    <property type="match status" value="2"/>
</dbReference>
<sequence length="117" mass="13409">LLPQEQQVDGDLLLRLTEEELQTDLGMKSGITRKRFFRELTELKTFANYSTCDRSNLADWLGSLDPRFRQYTYGLVSCGLDRSLLHRVSEQQLLEDCGIHLGVHRARILTAARAITD</sequence>
<name>A0A2J8LI09_PANTR</name>
<comment type="subcellular location">
    <subcellularLocation>
        <location evidence="1">Cytoplasm</location>
    </subcellularLocation>
</comment>
<comment type="caution">
    <text evidence="6">The sequence shown here is derived from an EMBL/GenBank/DDBJ whole genome shotgun (WGS) entry which is preliminary data.</text>
</comment>
<dbReference type="PANTHER" id="PTHR22998">
    <property type="entry name" value="SARM1"/>
    <property type="match status" value="1"/>
</dbReference>
<dbReference type="FunFam" id="1.10.150.50:FF:000062">
    <property type="entry name" value="Sterile alpha and TIR motif containing 1"/>
    <property type="match status" value="1"/>
</dbReference>
<evidence type="ECO:0000256" key="1">
    <source>
        <dbReference type="ARBA" id="ARBA00004496"/>
    </source>
</evidence>
<evidence type="ECO:0000313" key="6">
    <source>
        <dbReference type="EMBL" id="PNI46895.1"/>
    </source>
</evidence>
<dbReference type="EMBL" id="NBAG03000289">
    <property type="protein sequence ID" value="PNI46895.1"/>
    <property type="molecule type" value="Genomic_DNA"/>
</dbReference>
<dbReference type="InterPro" id="IPR039184">
    <property type="entry name" value="SARM1"/>
</dbReference>
<dbReference type="CDD" id="cd09502">
    <property type="entry name" value="SAM_SARM1-like_repeat2"/>
    <property type="match status" value="1"/>
</dbReference>
<dbReference type="InterPro" id="IPR013761">
    <property type="entry name" value="SAM/pointed_sf"/>
</dbReference>
<protein>
    <submittedName>
        <fullName evidence="6">SARM1 isoform 4</fullName>
    </submittedName>
</protein>
<accession>A0A2J8LI09</accession>
<dbReference type="GO" id="GO:0003953">
    <property type="term" value="F:NAD+ nucleosidase activity"/>
    <property type="evidence" value="ECO:0007669"/>
    <property type="project" value="InterPro"/>
</dbReference>
<organism evidence="6 7">
    <name type="scientific">Pan troglodytes</name>
    <name type="common">Chimpanzee</name>
    <dbReference type="NCBI Taxonomy" id="9598"/>
    <lineage>
        <taxon>Eukaryota</taxon>
        <taxon>Metazoa</taxon>
        <taxon>Chordata</taxon>
        <taxon>Craniata</taxon>
        <taxon>Vertebrata</taxon>
        <taxon>Euteleostomi</taxon>
        <taxon>Mammalia</taxon>
        <taxon>Eutheria</taxon>
        <taxon>Euarchontoglires</taxon>
        <taxon>Primates</taxon>
        <taxon>Haplorrhini</taxon>
        <taxon>Catarrhini</taxon>
        <taxon>Hominidae</taxon>
        <taxon>Pan</taxon>
    </lineage>
</organism>
<dbReference type="GO" id="GO:0005737">
    <property type="term" value="C:cytoplasm"/>
    <property type="evidence" value="ECO:0007669"/>
    <property type="project" value="UniProtKB-SubCell"/>
</dbReference>
<gene>
    <name evidence="6" type="ORF">CK820_G0028416</name>
</gene>
<dbReference type="AlphaFoldDB" id="A0A2J8LI09"/>
<evidence type="ECO:0000313" key="7">
    <source>
        <dbReference type="Proteomes" id="UP000236370"/>
    </source>
</evidence>
<dbReference type="PANTHER" id="PTHR22998:SF1">
    <property type="entry name" value="NAD(+) HYDROLASE SARM1"/>
    <property type="match status" value="1"/>
</dbReference>
<dbReference type="GO" id="GO:0048678">
    <property type="term" value="P:response to axon injury"/>
    <property type="evidence" value="ECO:0007669"/>
    <property type="project" value="InterPro"/>
</dbReference>
<dbReference type="SMART" id="SM00454">
    <property type="entry name" value="SAM"/>
    <property type="match status" value="1"/>
</dbReference>
<dbReference type="GO" id="GO:0034128">
    <property type="term" value="P:negative regulation of MyD88-independent toll-like receptor signaling pathway"/>
    <property type="evidence" value="ECO:0007669"/>
    <property type="project" value="InterPro"/>
</dbReference>
<evidence type="ECO:0000256" key="2">
    <source>
        <dbReference type="ARBA" id="ARBA00022490"/>
    </source>
</evidence>
<proteinExistence type="predicted"/>